<name>A0A1M5XAK8_9BRAD</name>
<evidence type="ECO:0000313" key="2">
    <source>
        <dbReference type="EMBL" id="SHH96905.1"/>
    </source>
</evidence>
<evidence type="ECO:0000256" key="1">
    <source>
        <dbReference type="SAM" id="MobiDB-lite"/>
    </source>
</evidence>
<dbReference type="EMBL" id="LT670817">
    <property type="protein sequence ID" value="SHH96905.1"/>
    <property type="molecule type" value="Genomic_DNA"/>
</dbReference>
<sequence length="70" mass="7670">MNSSCTGAMDAAPPRHRQKARRRGGWRSSAAKVIRCLMARGGGYGEIVAYLDDALFEARQSAVATEMVRR</sequence>
<evidence type="ECO:0000313" key="3">
    <source>
        <dbReference type="Proteomes" id="UP000189796"/>
    </source>
</evidence>
<feature type="compositionally biased region" description="Basic residues" evidence="1">
    <location>
        <begin position="14"/>
        <end position="25"/>
    </location>
</feature>
<feature type="region of interest" description="Disordered" evidence="1">
    <location>
        <begin position="1"/>
        <end position="26"/>
    </location>
</feature>
<dbReference type="AlphaFoldDB" id="A0A1M5XAK8"/>
<dbReference type="RefSeq" id="WP_154072678.1">
    <property type="nucleotide sequence ID" value="NZ_LT670817.1"/>
</dbReference>
<accession>A0A1M5XAK8</accession>
<gene>
    <name evidence="2" type="ORF">SAMN05443248_7185</name>
</gene>
<dbReference type="Proteomes" id="UP000189796">
    <property type="component" value="Chromosome I"/>
</dbReference>
<proteinExistence type="predicted"/>
<protein>
    <submittedName>
        <fullName evidence="2">Uncharacterized protein</fullName>
    </submittedName>
</protein>
<reference evidence="2 3" key="1">
    <citation type="submission" date="2016-11" db="EMBL/GenBank/DDBJ databases">
        <authorList>
            <person name="Jaros S."/>
            <person name="Januszkiewicz K."/>
            <person name="Wedrychowicz H."/>
        </authorList>
    </citation>
    <scope>NUCLEOTIDE SEQUENCE [LARGE SCALE GENOMIC DNA]</scope>
    <source>
        <strain evidence="2 3">GAS138</strain>
    </source>
</reference>
<organism evidence="2 3">
    <name type="scientific">Bradyrhizobium erythrophlei</name>
    <dbReference type="NCBI Taxonomy" id="1437360"/>
    <lineage>
        <taxon>Bacteria</taxon>
        <taxon>Pseudomonadati</taxon>
        <taxon>Pseudomonadota</taxon>
        <taxon>Alphaproteobacteria</taxon>
        <taxon>Hyphomicrobiales</taxon>
        <taxon>Nitrobacteraceae</taxon>
        <taxon>Bradyrhizobium</taxon>
    </lineage>
</organism>